<evidence type="ECO:0000313" key="2">
    <source>
        <dbReference type="WBParaSite" id="PS1159_v2.g5026.t1"/>
    </source>
</evidence>
<dbReference type="WBParaSite" id="PS1159_v2.g5026.t1">
    <property type="protein sequence ID" value="PS1159_v2.g5026.t1"/>
    <property type="gene ID" value="PS1159_v2.g5026"/>
</dbReference>
<organism evidence="1 2">
    <name type="scientific">Panagrolaimus sp. PS1159</name>
    <dbReference type="NCBI Taxonomy" id="55785"/>
    <lineage>
        <taxon>Eukaryota</taxon>
        <taxon>Metazoa</taxon>
        <taxon>Ecdysozoa</taxon>
        <taxon>Nematoda</taxon>
        <taxon>Chromadorea</taxon>
        <taxon>Rhabditida</taxon>
        <taxon>Tylenchina</taxon>
        <taxon>Panagrolaimomorpha</taxon>
        <taxon>Panagrolaimoidea</taxon>
        <taxon>Panagrolaimidae</taxon>
        <taxon>Panagrolaimus</taxon>
    </lineage>
</organism>
<reference evidence="2" key="1">
    <citation type="submission" date="2022-11" db="UniProtKB">
        <authorList>
            <consortium name="WormBaseParasite"/>
        </authorList>
    </citation>
    <scope>IDENTIFICATION</scope>
</reference>
<name>A0AC35GHD3_9BILA</name>
<accession>A0AC35GHD3</accession>
<evidence type="ECO:0000313" key="1">
    <source>
        <dbReference type="Proteomes" id="UP000887580"/>
    </source>
</evidence>
<sequence>MENILTAATPIPDSTVSDNCKEKSQSWNNPKFAIHNDKDKEGKNWKEDGSFSNNSTLSLHITAYENLFEPATSDSLNDESLKMDKFESIKKQELFDTSTFDPQNFFEFQRQQKSEVPNPEVHQYKSSQRLLNPNEPPEQHQRPPMLQEVPRRYVEQIQTTVETMRRRGIAVYDGVFRLANRSSSLIEKTREQVEPMAYDVKDFVIDAVNNTQALNEKDRDLRNNLLEMYLGISVLCMGLSAGIISGATFFGYIFSTFMNPFIELIALFGIPIYAYMYFRKNAGIDETERRVWLFGLSYFIGSIIGHAFGSRLISTVPSVLFISPLVLALLIDFELGPRDLFADRQRLMIASGGISSIVSYILAYFVSGFAFAPIISIVLMNAVLWIHFQVTLAIDKKSSIVSTDIQFGYILAALFIQMFVAIFFGNSYFGESKNNLIF</sequence>
<dbReference type="Proteomes" id="UP000887580">
    <property type="component" value="Unplaced"/>
</dbReference>
<protein>
    <submittedName>
        <fullName evidence="2">Uncharacterized protein</fullName>
    </submittedName>
</protein>
<proteinExistence type="predicted"/>